<evidence type="ECO:0000259" key="1">
    <source>
        <dbReference type="Pfam" id="PF13022"/>
    </source>
</evidence>
<name>A0ABV1BUV7_9FIRM</name>
<keyword evidence="3" id="KW-1185">Reference proteome</keyword>
<dbReference type="Pfam" id="PF13022">
    <property type="entry name" value="HTH_Tnp_1_2"/>
    <property type="match status" value="1"/>
</dbReference>
<feature type="domain" description="Homeodomain phBC6A51-type" evidence="1">
    <location>
        <begin position="3"/>
        <end position="108"/>
    </location>
</feature>
<evidence type="ECO:0000313" key="3">
    <source>
        <dbReference type="Proteomes" id="UP001442364"/>
    </source>
</evidence>
<comment type="caution">
    <text evidence="2">The sequence shown here is derived from an EMBL/GenBank/DDBJ whole genome shotgun (WGS) entry which is preliminary data.</text>
</comment>
<protein>
    <submittedName>
        <fullName evidence="2">PhBC6A51 family helix-turn-helix protein</fullName>
    </submittedName>
</protein>
<accession>A0ABV1BUV7</accession>
<dbReference type="Proteomes" id="UP001442364">
    <property type="component" value="Unassembled WGS sequence"/>
</dbReference>
<dbReference type="Gene3D" id="1.10.10.60">
    <property type="entry name" value="Homeodomain-like"/>
    <property type="match status" value="1"/>
</dbReference>
<dbReference type="InterPro" id="IPR024978">
    <property type="entry name" value="Homeodomain_phBC6A51-type"/>
</dbReference>
<dbReference type="EMBL" id="JBBMER010000004">
    <property type="protein sequence ID" value="MEQ2379531.1"/>
    <property type="molecule type" value="Genomic_DNA"/>
</dbReference>
<sequence length="126" mass="14457">MKPKQIKCLELMVQGELTDKEIAEAINISPKTICDWKKNNEEFRNEYNRMMRSSLQYAAPKAFRKQEKLLNSKNEMVAYLAAKDLMDRAGLNPIERIEANVNDTAKNELAELLAQRKARGEPDASK</sequence>
<organism evidence="2 3">
    <name type="scientific">[Lactobacillus] rogosae</name>
    <dbReference type="NCBI Taxonomy" id="706562"/>
    <lineage>
        <taxon>Bacteria</taxon>
        <taxon>Bacillati</taxon>
        <taxon>Bacillota</taxon>
        <taxon>Clostridia</taxon>
        <taxon>Lachnospirales</taxon>
        <taxon>Lachnospiraceae</taxon>
        <taxon>Lachnospira</taxon>
    </lineage>
</organism>
<dbReference type="RefSeq" id="WP_116443939.1">
    <property type="nucleotide sequence ID" value="NZ_DAWDIQ010000001.1"/>
</dbReference>
<dbReference type="SUPFAM" id="SSF88659">
    <property type="entry name" value="Sigma3 and sigma4 domains of RNA polymerase sigma factors"/>
    <property type="match status" value="1"/>
</dbReference>
<evidence type="ECO:0000313" key="2">
    <source>
        <dbReference type="EMBL" id="MEQ2379531.1"/>
    </source>
</evidence>
<reference evidence="2 3" key="1">
    <citation type="submission" date="2024-03" db="EMBL/GenBank/DDBJ databases">
        <title>Human intestinal bacterial collection.</title>
        <authorList>
            <person name="Pauvert C."/>
            <person name="Hitch T.C.A."/>
            <person name="Clavel T."/>
        </authorList>
    </citation>
    <scope>NUCLEOTIDE SEQUENCE [LARGE SCALE GENOMIC DNA]</scope>
    <source>
        <strain evidence="2 3">CLA-AA-H255</strain>
    </source>
</reference>
<dbReference type="InterPro" id="IPR013324">
    <property type="entry name" value="RNA_pol_sigma_r3/r4-like"/>
</dbReference>
<gene>
    <name evidence="2" type="ORF">WMO14_06525</name>
</gene>
<proteinExistence type="predicted"/>